<sequence>MGGFYNVDGKKLSRQYRDHLSEFKDWKQKPHAKQWLIFPENIGSYLSIDETALSKGELYTIITNKKAKGKKGSIVAIFAGTKVSTIIEQLLKLSAKKRAKVKEITLDIANSMKTIAKKCFPKAIQVTDRFHVQKLALEALQDIRIKHRWDAIDLENQEIKEAKIDNKIYKPQLFCNEDTRKQLLARSRYLLYKAPQNWTQNQYERSKILFQEYPDIKTAFNLVQGLRTIFNTAKSLEIAYTKLAHWYKDVEQSGFRAFNTIANTITLNYISILNYFINRSTNASAESFNAKIKAFRAQFRGVKNIEFFLFRLTTIFA</sequence>
<gene>
    <name evidence="2" type="ORF">RHP51_18940</name>
</gene>
<name>A0ABY9XYJ8_9FLAO</name>
<dbReference type="InterPro" id="IPR002560">
    <property type="entry name" value="Transposase_DDE"/>
</dbReference>
<protein>
    <submittedName>
        <fullName evidence="2">Transposase</fullName>
    </submittedName>
</protein>
<evidence type="ECO:0000313" key="2">
    <source>
        <dbReference type="EMBL" id="WNH11049.1"/>
    </source>
</evidence>
<dbReference type="Proteomes" id="UP001302806">
    <property type="component" value="Chromosome"/>
</dbReference>
<proteinExistence type="predicted"/>
<dbReference type="RefSeq" id="WP_415867239.1">
    <property type="nucleotide sequence ID" value="NZ_CP134537.1"/>
</dbReference>
<evidence type="ECO:0000313" key="3">
    <source>
        <dbReference type="Proteomes" id="UP001302806"/>
    </source>
</evidence>
<dbReference type="InterPro" id="IPR047951">
    <property type="entry name" value="Transpos_ISL3"/>
</dbReference>
<reference evidence="2 3" key="1">
    <citation type="submission" date="2023-09" db="EMBL/GenBank/DDBJ databases">
        <title>Thalassobella suaedae gen. nov., sp. nov., a marine bacterium of the family Flavobacteriaceae isolated from a halophyte Suaeda japonica.</title>
        <authorList>
            <person name="Lee S.Y."/>
            <person name="Hwang C.Y."/>
        </authorList>
    </citation>
    <scope>NUCLEOTIDE SEQUENCE [LARGE SCALE GENOMIC DNA]</scope>
    <source>
        <strain evidence="2 3">HL-DH14</strain>
    </source>
</reference>
<evidence type="ECO:0000259" key="1">
    <source>
        <dbReference type="Pfam" id="PF01610"/>
    </source>
</evidence>
<accession>A0ABY9XYJ8</accession>
<dbReference type="EMBL" id="CP134537">
    <property type="protein sequence ID" value="WNH11049.1"/>
    <property type="molecule type" value="Genomic_DNA"/>
</dbReference>
<dbReference type="Pfam" id="PF01610">
    <property type="entry name" value="DDE_Tnp_ISL3"/>
    <property type="match status" value="1"/>
</dbReference>
<dbReference type="PANTHER" id="PTHR33498">
    <property type="entry name" value="TRANSPOSASE FOR INSERTION SEQUENCE ELEMENT IS1557"/>
    <property type="match status" value="1"/>
</dbReference>
<feature type="domain" description="Transposase IS204/IS1001/IS1096/IS1165 DDE" evidence="1">
    <location>
        <begin position="46"/>
        <end position="311"/>
    </location>
</feature>
<dbReference type="PANTHER" id="PTHR33498:SF1">
    <property type="entry name" value="TRANSPOSASE FOR INSERTION SEQUENCE ELEMENT IS1557"/>
    <property type="match status" value="1"/>
</dbReference>
<organism evidence="2 3">
    <name type="scientific">Thalassobellus suaedae</name>
    <dbReference type="NCBI Taxonomy" id="3074124"/>
    <lineage>
        <taxon>Bacteria</taxon>
        <taxon>Pseudomonadati</taxon>
        <taxon>Bacteroidota</taxon>
        <taxon>Flavobacteriia</taxon>
        <taxon>Flavobacteriales</taxon>
        <taxon>Flavobacteriaceae</taxon>
        <taxon>Thalassobellus</taxon>
    </lineage>
</organism>